<proteinExistence type="predicted"/>
<feature type="domain" description="Reverse transcriptase" evidence="1">
    <location>
        <begin position="235"/>
        <end position="515"/>
    </location>
</feature>
<keyword evidence="2" id="KW-0548">Nucleotidyltransferase</keyword>
<dbReference type="Pfam" id="PF01348">
    <property type="entry name" value="Intron_maturas2"/>
    <property type="match status" value="1"/>
</dbReference>
<dbReference type="InterPro" id="IPR024937">
    <property type="entry name" value="Domain_X"/>
</dbReference>
<dbReference type="RefSeq" id="YP_010119145.1">
    <property type="nucleotide sequence ID" value="NC_056146.1"/>
</dbReference>
<dbReference type="Pfam" id="PF00078">
    <property type="entry name" value="RVT_1"/>
    <property type="match status" value="1"/>
</dbReference>
<geneLocation type="mitochondrion" evidence="2"/>
<dbReference type="EMBL" id="MT880588">
    <property type="protein sequence ID" value="QQY98224.1"/>
    <property type="molecule type" value="Genomic_DNA"/>
</dbReference>
<evidence type="ECO:0000259" key="1">
    <source>
        <dbReference type="PROSITE" id="PS50878"/>
    </source>
</evidence>
<keyword evidence="2" id="KW-0695">RNA-directed DNA polymerase</keyword>
<dbReference type="PANTHER" id="PTHR34047">
    <property type="entry name" value="NUCLEAR INTRON MATURASE 1, MITOCHONDRIAL-RELATED"/>
    <property type="match status" value="1"/>
</dbReference>
<evidence type="ECO:0000313" key="2">
    <source>
        <dbReference type="EMBL" id="QQY98224.1"/>
    </source>
</evidence>
<dbReference type="PANTHER" id="PTHR34047:SF8">
    <property type="entry name" value="PROTEIN YKFC"/>
    <property type="match status" value="1"/>
</dbReference>
<dbReference type="GO" id="GO:0006397">
    <property type="term" value="P:mRNA processing"/>
    <property type="evidence" value="ECO:0007669"/>
    <property type="project" value="InterPro"/>
</dbReference>
<dbReference type="InterPro" id="IPR000477">
    <property type="entry name" value="RT_dom"/>
</dbReference>
<dbReference type="AlphaFoldDB" id="A0A7U1BF13"/>
<dbReference type="PROSITE" id="PS50878">
    <property type="entry name" value="RT_POL"/>
    <property type="match status" value="1"/>
</dbReference>
<dbReference type="SUPFAM" id="SSF56672">
    <property type="entry name" value="DNA/RNA polymerases"/>
    <property type="match status" value="1"/>
</dbReference>
<keyword evidence="2" id="KW-0496">Mitochondrion</keyword>
<dbReference type="CDD" id="cd01651">
    <property type="entry name" value="RT_G2_intron"/>
    <property type="match status" value="1"/>
</dbReference>
<dbReference type="InterPro" id="IPR043502">
    <property type="entry name" value="DNA/RNA_pol_sf"/>
</dbReference>
<name>A0A7U1BF13_UNCNE</name>
<dbReference type="GeneID" id="65320129"/>
<protein>
    <submittedName>
        <fullName evidence="2">Reverse transcriptase domain-containing protein</fullName>
    </submittedName>
</protein>
<organism evidence="2">
    <name type="scientific">Uncinula necator</name>
    <name type="common">Grape powdery mildew</name>
    <dbReference type="NCBI Taxonomy" id="52586"/>
    <lineage>
        <taxon>Eukaryota</taxon>
        <taxon>Fungi</taxon>
        <taxon>Dikarya</taxon>
        <taxon>Ascomycota</taxon>
        <taxon>Pezizomycotina</taxon>
        <taxon>Leotiomycetes</taxon>
        <taxon>Erysiphales</taxon>
        <taxon>Erysiphaceae</taxon>
        <taxon>Erysiphe</taxon>
    </lineage>
</organism>
<keyword evidence="2" id="KW-0808">Transferase</keyword>
<sequence>MYCPYILTVTRLGWGENPRLNLASLFKGKIRPNQDGRLVSRAVLPMIKATLLEIHLWGSSTIGTWFACDRSCVINSVMKLLTELWTVITRGAISILKIESGWSKGSEGSIIGTVGSPKVGNNYGDRETVLPCSHWGSIPYLTKGGRVSGKLVRSFCSAAGMAGTVKSDSANKLLKLTNYCKENPNKKVSDLYKLMYNTRLFLMAYHNLKSNPGNMTKGITATTLDGMSINVIEDIISRLRDGTFKFLPGEKIFLRVQIGKPNGKVRPLTFAPARDKLVQEVMRMILEAIFEPSFSEDSHGFRPGKSCHTALKSIKQKFGVATWYIEGDIYQCFPSVDHDILMRILEEKIGDQRFLRLIRKALNAGYFEFRTFKHSLIGTPQGSIISPILANIYLEKLDIFVANLKLEFDRGTKPKVNPIWSRLQNRNMRAKNPESRLEYHKLLQTPSRDPLDQSFKRLVYVRYADDWLIGIRGSYEDARSILNKIRDFLKLELKLKLSEEKTVITKKALFLGTRIGKSRHTSFSRSKDGNLKINIREVRLEAPLERIRKKLTDTNFMKSGLPAPRFMWLHNSKDEIITLYNSVYRGVINYYRFSINFARVSAWVHTSLKSSCAKLLAAKFKLISQKKVFEKYGSDLRGADKIGFAKAEYKINPRGSWAKR</sequence>
<accession>A0A7U1BF13</accession>
<reference evidence="2" key="1">
    <citation type="submission" date="2020-08" db="EMBL/GenBank/DDBJ databases">
        <title>Mitochondrial genome sequences of powdery mildew pathogens.</title>
        <authorList>
            <person name="Zaccaron A."/>
            <person name="Stergiopoulos I."/>
        </authorList>
    </citation>
    <scope>NUCLEOTIDE SEQUENCE</scope>
    <source>
        <strain evidence="2">C</strain>
    </source>
</reference>
<dbReference type="GO" id="GO:0005739">
    <property type="term" value="C:mitochondrion"/>
    <property type="evidence" value="ECO:0007669"/>
    <property type="project" value="UniProtKB-ARBA"/>
</dbReference>
<dbReference type="GO" id="GO:0003964">
    <property type="term" value="F:RNA-directed DNA polymerase activity"/>
    <property type="evidence" value="ECO:0007669"/>
    <property type="project" value="UniProtKB-KW"/>
</dbReference>
<dbReference type="InterPro" id="IPR051083">
    <property type="entry name" value="GrpII_Intron_Splice-Mob/Def"/>
</dbReference>
<gene>
    <name evidence="2" type="primary">nad2-i2</name>
</gene>